<name>A0A1H0V737_PSERE</name>
<organism evidence="4 6">
    <name type="scientific">Pseudomonas reinekei</name>
    <dbReference type="NCBI Taxonomy" id="395598"/>
    <lineage>
        <taxon>Bacteria</taxon>
        <taxon>Pseudomonadati</taxon>
        <taxon>Pseudomonadota</taxon>
        <taxon>Gammaproteobacteria</taxon>
        <taxon>Pseudomonadales</taxon>
        <taxon>Pseudomonadaceae</taxon>
        <taxon>Pseudomonas</taxon>
    </lineage>
</organism>
<proteinExistence type="predicted"/>
<protein>
    <submittedName>
        <fullName evidence="4">Uncharacterized protein</fullName>
    </submittedName>
</protein>
<dbReference type="EMBL" id="VZPS01000001">
    <property type="protein sequence ID" value="KAB0488732.1"/>
    <property type="molecule type" value="Genomic_DNA"/>
</dbReference>
<evidence type="ECO:0000256" key="1">
    <source>
        <dbReference type="SAM" id="SignalP"/>
    </source>
</evidence>
<feature type="signal peptide" evidence="1">
    <location>
        <begin position="1"/>
        <end position="22"/>
    </location>
</feature>
<dbReference type="Proteomes" id="UP000198549">
    <property type="component" value="Chromosome I"/>
</dbReference>
<dbReference type="Proteomes" id="UP000186756">
    <property type="component" value="Unassembled WGS sequence"/>
</dbReference>
<accession>A0A1H0V737</accession>
<evidence type="ECO:0000313" key="5">
    <source>
        <dbReference type="Proteomes" id="UP000186756"/>
    </source>
</evidence>
<sequence>MAVFITALVAAAIILATVSAAAVAVWMTGATFAAIGLVEKVAPDIQLLSALSLTPQPAMLMAAMQATGLVTITELMQKVNLVMITASL</sequence>
<reference evidence="2 7" key="4">
    <citation type="submission" date="2019-09" db="EMBL/GenBank/DDBJ databases">
        <title>Draft genome sequences of 48 bacterial type strains from the CCUG.</title>
        <authorList>
            <person name="Tunovic T."/>
            <person name="Pineiro-Iglesias B."/>
            <person name="Unosson C."/>
            <person name="Inganas E."/>
            <person name="Ohlen M."/>
            <person name="Cardew S."/>
            <person name="Jensie-Markopoulos S."/>
            <person name="Salva-Serra F."/>
            <person name="Jaen-Luchoro D."/>
            <person name="Karlsson R."/>
            <person name="Svensson-Stadler L."/>
            <person name="Chun J."/>
            <person name="Moore E."/>
        </authorList>
    </citation>
    <scope>NUCLEOTIDE SEQUENCE [LARGE SCALE GENOMIC DNA]</scope>
    <source>
        <strain evidence="2 7">CCUG 53116</strain>
    </source>
</reference>
<evidence type="ECO:0000313" key="3">
    <source>
        <dbReference type="EMBL" id="OLU06227.1"/>
    </source>
</evidence>
<reference evidence="3" key="2">
    <citation type="submission" date="2017-01" db="EMBL/GenBank/DDBJ databases">
        <authorList>
            <person name="Mah S.A."/>
            <person name="Swanson W.J."/>
            <person name="Moy G.W."/>
            <person name="Vacquier V.D."/>
        </authorList>
    </citation>
    <scope>NUCLEOTIDE SEQUENCE [LARGE SCALE GENOMIC DNA]</scope>
    <source>
        <strain evidence="3">MT1</strain>
    </source>
</reference>
<keyword evidence="5" id="KW-1185">Reference proteome</keyword>
<evidence type="ECO:0000313" key="2">
    <source>
        <dbReference type="EMBL" id="KAB0488732.1"/>
    </source>
</evidence>
<keyword evidence="1" id="KW-0732">Signal</keyword>
<dbReference type="EMBL" id="MSTQ01000001">
    <property type="protein sequence ID" value="OLU06227.1"/>
    <property type="molecule type" value="Genomic_DNA"/>
</dbReference>
<dbReference type="Proteomes" id="UP000460142">
    <property type="component" value="Unassembled WGS sequence"/>
</dbReference>
<dbReference type="RefSeq" id="WP_075944883.1">
    <property type="nucleotide sequence ID" value="NZ_LT629709.1"/>
</dbReference>
<feature type="chain" id="PRO_5015065352" evidence="1">
    <location>
        <begin position="23"/>
        <end position="88"/>
    </location>
</feature>
<evidence type="ECO:0000313" key="7">
    <source>
        <dbReference type="Proteomes" id="UP000460142"/>
    </source>
</evidence>
<dbReference type="AlphaFoldDB" id="A0A1H0V737"/>
<reference evidence="4 6" key="1">
    <citation type="submission" date="2016-10" db="EMBL/GenBank/DDBJ databases">
        <authorList>
            <person name="de Groot N.N."/>
        </authorList>
    </citation>
    <scope>NUCLEOTIDE SEQUENCE [LARGE SCALE GENOMIC DNA]</scope>
    <source>
        <strain evidence="4 6">BS3776</strain>
    </source>
</reference>
<dbReference type="EMBL" id="LT629709">
    <property type="protein sequence ID" value="SDP74369.1"/>
    <property type="molecule type" value="Genomic_DNA"/>
</dbReference>
<evidence type="ECO:0000313" key="4">
    <source>
        <dbReference type="EMBL" id="SDP74369.1"/>
    </source>
</evidence>
<reference evidence="5" key="3">
    <citation type="submission" date="2017-01" db="EMBL/GenBank/DDBJ databases">
        <authorList>
            <person name="Poblete-Castro I."/>
        </authorList>
    </citation>
    <scope>NUCLEOTIDE SEQUENCE [LARGE SCALE GENOMIC DNA]</scope>
    <source>
        <strain evidence="5">DSM 18361 / CCUG 53116 / MT1</strain>
    </source>
</reference>
<evidence type="ECO:0000313" key="6">
    <source>
        <dbReference type="Proteomes" id="UP000198549"/>
    </source>
</evidence>
<gene>
    <name evidence="3" type="ORF">BVK86_02385</name>
    <name evidence="2" type="ORF">F7R15_02395</name>
    <name evidence="4" type="ORF">SAMN04490202_5919</name>
</gene>